<reference evidence="2" key="1">
    <citation type="submission" date="2021-02" db="EMBL/GenBank/DDBJ databases">
        <authorList>
            <person name="Nowell W R."/>
        </authorList>
    </citation>
    <scope>NUCLEOTIDE SEQUENCE</scope>
</reference>
<dbReference type="Proteomes" id="UP000682733">
    <property type="component" value="Unassembled WGS sequence"/>
</dbReference>
<feature type="compositionally biased region" description="Polar residues" evidence="1">
    <location>
        <begin position="1"/>
        <end position="11"/>
    </location>
</feature>
<dbReference type="Proteomes" id="UP000677228">
    <property type="component" value="Unassembled WGS sequence"/>
</dbReference>
<accession>A0A8S2G451</accession>
<gene>
    <name evidence="2" type="ORF">OVA965_LOCUS43000</name>
    <name evidence="3" type="ORF">TMI583_LOCUS45095</name>
</gene>
<dbReference type="Gene3D" id="2.120.10.30">
    <property type="entry name" value="TolB, C-terminal domain"/>
    <property type="match status" value="1"/>
</dbReference>
<evidence type="ECO:0000313" key="2">
    <source>
        <dbReference type="EMBL" id="CAF1617320.1"/>
    </source>
</evidence>
<sequence>MKFSPNSTTGSVVAGENGAGNLNSQLNNPSGFCLDVNNNIMYISNPGRNSISKWILNSSNGTTIAGISGILGSNSTLLNNPRGIIFDPY</sequence>
<evidence type="ECO:0000313" key="4">
    <source>
        <dbReference type="Proteomes" id="UP000677228"/>
    </source>
</evidence>
<dbReference type="SUPFAM" id="SSF63829">
    <property type="entry name" value="Calcium-dependent phosphotriesterase"/>
    <property type="match status" value="1"/>
</dbReference>
<evidence type="ECO:0000256" key="1">
    <source>
        <dbReference type="SAM" id="MobiDB-lite"/>
    </source>
</evidence>
<comment type="caution">
    <text evidence="2">The sequence shown here is derived from an EMBL/GenBank/DDBJ whole genome shotgun (WGS) entry which is preliminary data.</text>
</comment>
<dbReference type="EMBL" id="CAJNOK010054883">
    <property type="protein sequence ID" value="CAF1617320.1"/>
    <property type="molecule type" value="Genomic_DNA"/>
</dbReference>
<feature type="region of interest" description="Disordered" evidence="1">
    <location>
        <begin position="1"/>
        <end position="20"/>
    </location>
</feature>
<organism evidence="2 4">
    <name type="scientific">Didymodactylos carnosus</name>
    <dbReference type="NCBI Taxonomy" id="1234261"/>
    <lineage>
        <taxon>Eukaryota</taxon>
        <taxon>Metazoa</taxon>
        <taxon>Spiralia</taxon>
        <taxon>Gnathifera</taxon>
        <taxon>Rotifera</taxon>
        <taxon>Eurotatoria</taxon>
        <taxon>Bdelloidea</taxon>
        <taxon>Philodinida</taxon>
        <taxon>Philodinidae</taxon>
        <taxon>Didymodactylos</taxon>
    </lineage>
</organism>
<dbReference type="EMBL" id="CAJOBA010079526">
    <property type="protein sequence ID" value="CAF4434837.1"/>
    <property type="molecule type" value="Genomic_DNA"/>
</dbReference>
<protein>
    <submittedName>
        <fullName evidence="2">Uncharacterized protein</fullName>
    </submittedName>
</protein>
<proteinExistence type="predicted"/>
<evidence type="ECO:0000313" key="3">
    <source>
        <dbReference type="EMBL" id="CAF4434837.1"/>
    </source>
</evidence>
<name>A0A8S2G451_9BILA</name>
<feature type="non-terminal residue" evidence="2">
    <location>
        <position position="89"/>
    </location>
</feature>
<dbReference type="InterPro" id="IPR011042">
    <property type="entry name" value="6-blade_b-propeller_TolB-like"/>
</dbReference>
<dbReference type="AlphaFoldDB" id="A0A8S2G451"/>